<evidence type="ECO:0000259" key="6">
    <source>
        <dbReference type="PROSITE" id="PS50975"/>
    </source>
</evidence>
<evidence type="ECO:0000256" key="3">
    <source>
        <dbReference type="ARBA" id="ARBA00022840"/>
    </source>
</evidence>
<dbReference type="Gene3D" id="3.40.50.261">
    <property type="entry name" value="Succinyl-CoA synthetase domains"/>
    <property type="match status" value="2"/>
</dbReference>
<proteinExistence type="inferred from homology"/>
<evidence type="ECO:0000256" key="2">
    <source>
        <dbReference type="ARBA" id="ARBA00022741"/>
    </source>
</evidence>
<evidence type="ECO:0000256" key="5">
    <source>
        <dbReference type="PROSITE-ProRule" id="PRU00409"/>
    </source>
</evidence>
<dbReference type="Gene3D" id="3.30.470.20">
    <property type="entry name" value="ATP-grasp fold, B domain"/>
    <property type="match status" value="1"/>
</dbReference>
<dbReference type="InterPro" id="IPR032875">
    <property type="entry name" value="Succ_CoA_lig_flav_dom"/>
</dbReference>
<dbReference type="InterPro" id="IPR016102">
    <property type="entry name" value="Succinyl-CoA_synth-like"/>
</dbReference>
<dbReference type="PANTHER" id="PTHR43334:SF1">
    <property type="entry name" value="3-HYDROXYPROPIONATE--COA LIGASE [ADP-FORMING]"/>
    <property type="match status" value="1"/>
</dbReference>
<dbReference type="PANTHER" id="PTHR43334">
    <property type="entry name" value="ACETATE--COA LIGASE [ADP-FORMING]"/>
    <property type="match status" value="1"/>
</dbReference>
<keyword evidence="1 9" id="KW-0436">Ligase</keyword>
<dbReference type="GO" id="GO:0043758">
    <property type="term" value="F:acetate-CoA ligase (ADP-forming) activity"/>
    <property type="evidence" value="ECO:0007669"/>
    <property type="project" value="InterPro"/>
</dbReference>
<dbReference type="SUPFAM" id="SSF56059">
    <property type="entry name" value="Glutathione synthetase ATP-binding domain-like"/>
    <property type="match status" value="1"/>
</dbReference>
<organism evidence="8 9">
    <name type="scientific">Derxia gummosa DSM 723</name>
    <dbReference type="NCBI Taxonomy" id="1121388"/>
    <lineage>
        <taxon>Bacteria</taxon>
        <taxon>Pseudomonadati</taxon>
        <taxon>Pseudomonadota</taxon>
        <taxon>Betaproteobacteria</taxon>
        <taxon>Burkholderiales</taxon>
        <taxon>Alcaligenaceae</taxon>
        <taxon>Derxia</taxon>
    </lineage>
</organism>
<feature type="domain" description="ATP-grasp" evidence="6">
    <location>
        <begin position="490"/>
        <end position="526"/>
    </location>
</feature>
<evidence type="ECO:0000256" key="1">
    <source>
        <dbReference type="ARBA" id="ARBA00022598"/>
    </source>
</evidence>
<evidence type="ECO:0000313" key="8">
    <source>
        <dbReference type="Proteomes" id="UP000675920"/>
    </source>
</evidence>
<protein>
    <submittedName>
        <fullName evidence="9">Bifunctional acetate--CoA ligase family protein/GNAT family N-acetyltransferase</fullName>
        <ecNumber evidence="9">2.3.1.-</ecNumber>
    </submittedName>
</protein>
<keyword evidence="3 5" id="KW-0067">ATP-binding</keyword>
<comment type="similarity">
    <text evidence="4">In the N-terminal section; belongs to the acetate CoA ligase alpha subunit family.</text>
</comment>
<dbReference type="SUPFAM" id="SSF51735">
    <property type="entry name" value="NAD(P)-binding Rossmann-fold domains"/>
    <property type="match status" value="1"/>
</dbReference>
<sequence>MDQHYLNALFAPKSILVLAGKEIDGKRPAPGQALVDALSSGGYTGEIVYGDDESVVLGELSHSRFDLALIALPADEVEDGLRLAGRVECRTAVILGSGIHGEAAQALVATARRLGIRLLGPNSLGLQRPGISLNASIAGKLAQRGSLAFISQSGAITAAVLDWALRNGIGFSGVASVGRDSALDMADMLDFFGNDPATQSIVVYFEGISNARRFMSALRLAAIAKPVVVLKAGHVRFGEASQGGVAARTHSGALVGSDEVFDAALRRAGAVRVRSFVQLFSAVKCLASRYRPAGKRLAIITNGGGPGVLAADWINELGLHLGLIGAELFEPLKSRLPPQASISDIIDLSEDAPGDAYRVALEAAAQERDIDGVVVIHTPKAGVDPAEVATAVAEANRKLGKPLIATWMGDDTVGEARRILSAASIANFRTPEAAVDAFHNIASYYENQQLLMQTPPPLSELADPDVEGARLLIDSVLAERRKTLTEMESKALLSAFHIPVTRTMLATSPNQAILIANQLGYPVALKIDSPDVLHKSDVQGVALNILNAVQVRDTYVRMMETVRKACPGARINGITIQNMSGKDRGRELFIGLVSDAPFGPVITFGAGGTMVELIRDRVTELPPLNQFLAHRLIERARVAETLGEWRGAPAVAIDSIERVLLRVSEMVCELPQLAEMDINPLIVDEHGAVAVDARIALEPAAHPTHAYQHLAILPYPANCEQHWMLPGGAECLLRPIKPDDAEMLQRFVRELSSESRYMRFASAMRELSARMLARFTLIDYDREMALAAVAIEKHTDENGDTIEEERVIGVSRYITNPDSTSCEFSLVVADDYARMGLGRRLMHAIMDTARQRGLTEIDGLVLAVNDKMLKLMRDLGFSVKTYADDPEFMLVSRTL</sequence>
<dbReference type="Proteomes" id="UP000675920">
    <property type="component" value="Unplaced"/>
</dbReference>
<dbReference type="InterPro" id="IPR016181">
    <property type="entry name" value="Acyl_CoA_acyltransferase"/>
</dbReference>
<dbReference type="GO" id="GO:0016747">
    <property type="term" value="F:acyltransferase activity, transferring groups other than amino-acyl groups"/>
    <property type="evidence" value="ECO:0007669"/>
    <property type="project" value="InterPro"/>
</dbReference>
<reference evidence="9" key="2">
    <citation type="submission" date="2025-08" db="UniProtKB">
        <authorList>
            <consortium name="RefSeq"/>
        </authorList>
    </citation>
    <scope>IDENTIFICATION</scope>
</reference>
<dbReference type="AlphaFoldDB" id="A0A8B6X1P4"/>
<dbReference type="InterPro" id="IPR036291">
    <property type="entry name" value="NAD(P)-bd_dom_sf"/>
</dbReference>
<dbReference type="Pfam" id="PF19045">
    <property type="entry name" value="Ligase_CoA_2"/>
    <property type="match status" value="1"/>
</dbReference>
<dbReference type="FunFam" id="3.30.1490.20:FF:000020">
    <property type="entry name" value="Protein lysine acetyltransferase"/>
    <property type="match status" value="1"/>
</dbReference>
<dbReference type="InterPro" id="IPR011761">
    <property type="entry name" value="ATP-grasp"/>
</dbReference>
<name>A0A8B6X1P4_9BURK</name>
<dbReference type="Gene3D" id="3.40.50.720">
    <property type="entry name" value="NAD(P)-binding Rossmann-like Domain"/>
    <property type="match status" value="1"/>
</dbReference>
<feature type="domain" description="N-acetyltransferase" evidence="7">
    <location>
        <begin position="731"/>
        <end position="895"/>
    </location>
</feature>
<keyword evidence="2 5" id="KW-0547">Nucleotide-binding</keyword>
<dbReference type="PROSITE" id="PS50975">
    <property type="entry name" value="ATP_GRASP"/>
    <property type="match status" value="1"/>
</dbReference>
<dbReference type="Pfam" id="PF00583">
    <property type="entry name" value="Acetyltransf_1"/>
    <property type="match status" value="1"/>
</dbReference>
<dbReference type="PROSITE" id="PS51186">
    <property type="entry name" value="GNAT"/>
    <property type="match status" value="1"/>
</dbReference>
<accession>A0A8B6X1P4</accession>
<dbReference type="RefSeq" id="WP_028310311.1">
    <property type="nucleotide sequence ID" value="NZ_AXWS01000007.1"/>
</dbReference>
<reference evidence="9" key="1">
    <citation type="journal article" date="2000" name="Annu. Rev. Biophys. Biomol. Struct.">
        <title>GCN5-related N-acetyltransferases: a structural overview.</title>
        <authorList>
            <person name="Dyda F."/>
            <person name="Klein D.C."/>
            <person name="Hickman A.B."/>
        </authorList>
    </citation>
    <scope>NUCLEOTIDE SEQUENCE</scope>
</reference>
<dbReference type="Pfam" id="PF13607">
    <property type="entry name" value="Succ_CoA_lig"/>
    <property type="match status" value="1"/>
</dbReference>
<dbReference type="InterPro" id="IPR000182">
    <property type="entry name" value="GNAT_dom"/>
</dbReference>
<dbReference type="Gene3D" id="3.30.1490.20">
    <property type="entry name" value="ATP-grasp fold, A domain"/>
    <property type="match status" value="1"/>
</dbReference>
<dbReference type="GO" id="GO:0046872">
    <property type="term" value="F:metal ion binding"/>
    <property type="evidence" value="ECO:0007669"/>
    <property type="project" value="InterPro"/>
</dbReference>
<dbReference type="CDD" id="cd04301">
    <property type="entry name" value="NAT_SF"/>
    <property type="match status" value="1"/>
</dbReference>
<dbReference type="SUPFAM" id="SSF52210">
    <property type="entry name" value="Succinyl-CoA synthetase domains"/>
    <property type="match status" value="2"/>
</dbReference>
<keyword evidence="8" id="KW-1185">Reference proteome</keyword>
<dbReference type="InterPro" id="IPR043938">
    <property type="entry name" value="Ligase_CoA_dom"/>
</dbReference>
<dbReference type="EC" id="2.3.1.-" evidence="9"/>
<dbReference type="Gene3D" id="3.40.630.30">
    <property type="match status" value="1"/>
</dbReference>
<dbReference type="SUPFAM" id="SSF55729">
    <property type="entry name" value="Acyl-CoA N-acyltransferases (Nat)"/>
    <property type="match status" value="1"/>
</dbReference>
<dbReference type="InterPro" id="IPR051538">
    <property type="entry name" value="Acyl-CoA_Synth/Transferase"/>
</dbReference>
<evidence type="ECO:0000259" key="7">
    <source>
        <dbReference type="PROSITE" id="PS51186"/>
    </source>
</evidence>
<dbReference type="GO" id="GO:0005524">
    <property type="term" value="F:ATP binding"/>
    <property type="evidence" value="ECO:0007669"/>
    <property type="project" value="UniProtKB-UniRule"/>
</dbReference>
<evidence type="ECO:0000256" key="4">
    <source>
        <dbReference type="ARBA" id="ARBA00060888"/>
    </source>
</evidence>
<dbReference type="Pfam" id="PF13549">
    <property type="entry name" value="ATP-grasp_5"/>
    <property type="match status" value="1"/>
</dbReference>
<evidence type="ECO:0000313" key="9">
    <source>
        <dbReference type="RefSeq" id="WP_028310311.1"/>
    </source>
</evidence>
<dbReference type="OrthoDB" id="9807426at2"/>
<dbReference type="InterPro" id="IPR013815">
    <property type="entry name" value="ATP_grasp_subdomain_1"/>
</dbReference>